<dbReference type="Gene3D" id="1.25.10.10">
    <property type="entry name" value="Leucine-rich Repeat Variant"/>
    <property type="match status" value="1"/>
</dbReference>
<dbReference type="InterPro" id="IPR011989">
    <property type="entry name" value="ARM-like"/>
</dbReference>
<gene>
    <name evidence="1" type="ORF">GCM10008938_23680</name>
</gene>
<name>A0ABQ2CZR3_9DEIO</name>
<accession>A0ABQ2CZR3</accession>
<reference evidence="2" key="1">
    <citation type="journal article" date="2019" name="Int. J. Syst. Evol. Microbiol.">
        <title>The Global Catalogue of Microorganisms (GCM) 10K type strain sequencing project: providing services to taxonomists for standard genome sequencing and annotation.</title>
        <authorList>
            <consortium name="The Broad Institute Genomics Platform"/>
            <consortium name="The Broad Institute Genome Sequencing Center for Infectious Disease"/>
            <person name="Wu L."/>
            <person name="Ma J."/>
        </authorList>
    </citation>
    <scope>NUCLEOTIDE SEQUENCE [LARGE SCALE GENOMIC DNA]</scope>
    <source>
        <strain evidence="2">JCM 14370</strain>
    </source>
</reference>
<sequence>MRLPTETTLQEHLARVVRQHDRFPHYIEPYQRHKHDFSPMEQGLVQLALMASLAPVDSDTLHNWIRELPEEQREKTRIFLLQALTFARPFHQGVWLALLNHLQHYIPDEGAACIFPVWYQWGLQHHPDALLAALNHPDWSRWKSYGSVRKQAEFWVVAAQPIQHPECLRYLQNFLQAPDGEVREQAARTLLNLGWKPATRSQQARMAVALRNEKAIPHLASKMQHAISVVRFPNPKSLYTAADFEAFNAPEMGFFVAVMENIPQKSWEKVALIARYSSKYGQRARTLLEQQNSN</sequence>
<dbReference type="InterPro" id="IPR016024">
    <property type="entry name" value="ARM-type_fold"/>
</dbReference>
<evidence type="ECO:0000313" key="2">
    <source>
        <dbReference type="Proteomes" id="UP000632222"/>
    </source>
</evidence>
<protein>
    <recommendedName>
        <fullName evidence="3">HEAT repeat domain-containing protein</fullName>
    </recommendedName>
</protein>
<dbReference type="Proteomes" id="UP000632222">
    <property type="component" value="Unassembled WGS sequence"/>
</dbReference>
<proteinExistence type="predicted"/>
<evidence type="ECO:0000313" key="1">
    <source>
        <dbReference type="EMBL" id="GGJ36908.1"/>
    </source>
</evidence>
<comment type="caution">
    <text evidence="1">The sequence shown here is derived from an EMBL/GenBank/DDBJ whole genome shotgun (WGS) entry which is preliminary data.</text>
</comment>
<dbReference type="SUPFAM" id="SSF48371">
    <property type="entry name" value="ARM repeat"/>
    <property type="match status" value="1"/>
</dbReference>
<keyword evidence="2" id="KW-1185">Reference proteome</keyword>
<organism evidence="1 2">
    <name type="scientific">Deinococcus roseus</name>
    <dbReference type="NCBI Taxonomy" id="392414"/>
    <lineage>
        <taxon>Bacteria</taxon>
        <taxon>Thermotogati</taxon>
        <taxon>Deinococcota</taxon>
        <taxon>Deinococci</taxon>
        <taxon>Deinococcales</taxon>
        <taxon>Deinococcaceae</taxon>
        <taxon>Deinococcus</taxon>
    </lineage>
</organism>
<evidence type="ECO:0008006" key="3">
    <source>
        <dbReference type="Google" id="ProtNLM"/>
    </source>
</evidence>
<dbReference type="EMBL" id="BMOD01000007">
    <property type="protein sequence ID" value="GGJ36908.1"/>
    <property type="molecule type" value="Genomic_DNA"/>
</dbReference>